<sequence length="142" mass="16472">MLNEKVNSVKMLTFKNVSRMLMSLVLVGASPQVYAKLTLDEFCKMRYDLAFASISDRMDPSASLPELLKNFNILVEEAKTKQTYNKKIFKNITYGDYMEWGKTVILEAYEESVLYSDGFNDRTIKRFSERAMVDCYRNNGEL</sequence>
<dbReference type="Proteomes" id="UP000003017">
    <property type="component" value="Unassembled WGS sequence"/>
</dbReference>
<accession>A0A0K9UHG2</accession>
<protein>
    <submittedName>
        <fullName evidence="1">Uncharacterized protein</fullName>
    </submittedName>
</protein>
<reference evidence="1 2" key="2">
    <citation type="submission" date="2010-08" db="EMBL/GenBank/DDBJ databases">
        <title>The Genome Sequence of Vibrio cholerae strain 2740-80.</title>
        <authorList>
            <consortium name="The Broad Institute Genome Sequencing Platform"/>
            <person name="Colwell R."/>
            <person name="Young S.K."/>
            <person name="Zeng Q."/>
            <person name="Alvarado L."/>
            <person name="Berlin A."/>
            <person name="Chapman S."/>
            <person name="Chen Z."/>
            <person name="Freedman E."/>
            <person name="Gellesch M."/>
            <person name="Goldberg J."/>
            <person name="Griggs A."/>
            <person name="Gujja S."/>
            <person name="Heilman E."/>
            <person name="Heiman D."/>
            <person name="Howarth C."/>
            <person name="Larson L."/>
            <person name="Mehta T."/>
            <person name="Neiman D.N."/>
            <person name="Park D."/>
            <person name="Pearson M."/>
            <person name="Roberts A."/>
            <person name="Saif S."/>
            <person name="Shenoy N."/>
            <person name="Sisk P."/>
            <person name="Stolte C."/>
            <person name="Sykes S."/>
            <person name="White J."/>
            <person name="Yandava C."/>
            <person name="Borodovsky M."/>
            <person name="Heidelberg J."/>
            <person name="Haas B."/>
            <person name="Nusbaum C."/>
            <person name="Birren B."/>
        </authorList>
    </citation>
    <scope>NUCLEOTIDE SEQUENCE [LARGE SCALE GENOMIC DNA]</scope>
    <source>
        <strain evidence="1 2">2740-80</strain>
    </source>
</reference>
<proteinExistence type="predicted"/>
<gene>
    <name evidence="1" type="ORF">VC274080_023951</name>
</gene>
<organism evidence="1 2">
    <name type="scientific">Vibrio cholerae 2740-80</name>
    <dbReference type="NCBI Taxonomy" id="412614"/>
    <lineage>
        <taxon>Bacteria</taxon>
        <taxon>Pseudomonadati</taxon>
        <taxon>Pseudomonadota</taxon>
        <taxon>Gammaproteobacteria</taxon>
        <taxon>Vibrionales</taxon>
        <taxon>Vibrionaceae</taxon>
        <taxon>Vibrio</taxon>
    </lineage>
</organism>
<evidence type="ECO:0000313" key="1">
    <source>
        <dbReference type="EMBL" id="KNA55740.1"/>
    </source>
</evidence>
<reference evidence="1 2" key="1">
    <citation type="submission" date="2007-01" db="EMBL/GenBank/DDBJ databases">
        <authorList>
            <person name="Kobayashi T."/>
            <person name="Suzuki M."/>
            <person name="Inoue H."/>
            <person name="Itai R.N."/>
            <person name="Takahashi M."/>
            <person name="Nakanishi H."/>
            <person name="Mori S."/>
            <person name="Nishizawa N.K."/>
        </authorList>
    </citation>
    <scope>NUCLEOTIDE SEQUENCE [LARGE SCALE GENOMIC DNA]</scope>
    <source>
        <strain evidence="1 2">2740-80</strain>
    </source>
</reference>
<dbReference type="EMBL" id="AAUT02000036">
    <property type="protein sequence ID" value="KNA55740.1"/>
    <property type="molecule type" value="Genomic_DNA"/>
</dbReference>
<dbReference type="AlphaFoldDB" id="A0A0K9UHG2"/>
<evidence type="ECO:0000313" key="2">
    <source>
        <dbReference type="Proteomes" id="UP000003017"/>
    </source>
</evidence>
<name>A0A0K9UHG2_VIBCL</name>
<comment type="caution">
    <text evidence="1">The sequence shown here is derived from an EMBL/GenBank/DDBJ whole genome shotgun (WGS) entry which is preliminary data.</text>
</comment>